<dbReference type="EMBL" id="FOLT01000003">
    <property type="protein sequence ID" value="SFC11454.1"/>
    <property type="molecule type" value="Genomic_DNA"/>
</dbReference>
<keyword evidence="4" id="KW-1185">Reference proteome</keyword>
<gene>
    <name evidence="3" type="ORF">SAMN04488102_103100</name>
</gene>
<feature type="transmembrane region" description="Helical" evidence="1">
    <location>
        <begin position="235"/>
        <end position="252"/>
    </location>
</feature>
<keyword evidence="3" id="KW-0378">Hydrolase</keyword>
<feature type="transmembrane region" description="Helical" evidence="1">
    <location>
        <begin position="149"/>
        <end position="167"/>
    </location>
</feature>
<evidence type="ECO:0000256" key="1">
    <source>
        <dbReference type="SAM" id="Phobius"/>
    </source>
</evidence>
<proteinExistence type="predicted"/>
<keyword evidence="1" id="KW-1133">Transmembrane helix</keyword>
<feature type="domain" description="Acyltransferase 3" evidence="2">
    <location>
        <begin position="7"/>
        <end position="307"/>
    </location>
</feature>
<feature type="transmembrane region" description="Helical" evidence="1">
    <location>
        <begin position="200"/>
        <end position="220"/>
    </location>
</feature>
<dbReference type="OrthoDB" id="847983at2"/>
<dbReference type="Proteomes" id="UP000199612">
    <property type="component" value="Unassembled WGS sequence"/>
</dbReference>
<protein>
    <submittedName>
        <fullName evidence="3">Peptidoglycan/LPS O-acetylase OafA/YrhL, contains acyltransferase and SGNH-hydrolase domains</fullName>
    </submittedName>
</protein>
<keyword evidence="1" id="KW-0812">Transmembrane</keyword>
<feature type="transmembrane region" description="Helical" evidence="1">
    <location>
        <begin position="295"/>
        <end position="315"/>
    </location>
</feature>
<feature type="transmembrane region" description="Helical" evidence="1">
    <location>
        <begin position="121"/>
        <end position="142"/>
    </location>
</feature>
<keyword evidence="3" id="KW-0808">Transferase</keyword>
<feature type="transmembrane region" description="Helical" evidence="1">
    <location>
        <begin position="12"/>
        <end position="31"/>
    </location>
</feature>
<sequence>MAKRNVTIDVIKALAIISVILIHGLSNATLYDIYAPFYIWQTVPVFMILMGFNAANAFMRKGYENLPDIFARHYFLNKAKRILLPFGVIWLMQVLIQFFYFDNRNIGELLLRFLEGGYGPGSYFIPLLIQATILIPFIYLILKKQPTKMMILLFFVSLLIDLMSFWLNISGSLYRILIIRHLFSVTLGIWYALEKSTIKLKWVVIPAAASLTYITAVHYYNWELIVEEYWHSQHAPSYFYVLFIIMIGMKYLKVDQASLLDRTFILIGQASLHIYLTQMFYFWFLHERLPDFTGIVYVLMFLTIPIASGIGFYMLDDYVNRTVLKK</sequence>
<evidence type="ECO:0000313" key="4">
    <source>
        <dbReference type="Proteomes" id="UP000199612"/>
    </source>
</evidence>
<keyword evidence="1" id="KW-0472">Membrane</keyword>
<reference evidence="4" key="1">
    <citation type="submission" date="2016-10" db="EMBL/GenBank/DDBJ databases">
        <authorList>
            <person name="Varghese N."/>
            <person name="Submissions S."/>
        </authorList>
    </citation>
    <scope>NUCLEOTIDE SEQUENCE [LARGE SCALE GENOMIC DNA]</scope>
    <source>
        <strain evidence="4">DSM 23664</strain>
    </source>
</reference>
<accession>A0A1I1GIR4</accession>
<keyword evidence="3" id="KW-0012">Acyltransferase</keyword>
<dbReference type="AlphaFoldDB" id="A0A1I1GIR4"/>
<dbReference type="RefSeq" id="WP_091528898.1">
    <property type="nucleotide sequence ID" value="NZ_FOLT01000003.1"/>
</dbReference>
<dbReference type="Pfam" id="PF01757">
    <property type="entry name" value="Acyl_transf_3"/>
    <property type="match status" value="1"/>
</dbReference>
<feature type="transmembrane region" description="Helical" evidence="1">
    <location>
        <begin position="173"/>
        <end position="193"/>
    </location>
</feature>
<feature type="transmembrane region" description="Helical" evidence="1">
    <location>
        <begin position="37"/>
        <end position="55"/>
    </location>
</feature>
<name>A0A1I1GIR4_9LACT</name>
<feature type="transmembrane region" description="Helical" evidence="1">
    <location>
        <begin position="264"/>
        <end position="283"/>
    </location>
</feature>
<organism evidence="3 4">
    <name type="scientific">Alkalibacterium subtropicum</name>
    <dbReference type="NCBI Taxonomy" id="753702"/>
    <lineage>
        <taxon>Bacteria</taxon>
        <taxon>Bacillati</taxon>
        <taxon>Bacillota</taxon>
        <taxon>Bacilli</taxon>
        <taxon>Lactobacillales</taxon>
        <taxon>Carnobacteriaceae</taxon>
        <taxon>Alkalibacterium</taxon>
    </lineage>
</organism>
<dbReference type="InterPro" id="IPR002656">
    <property type="entry name" value="Acyl_transf_3_dom"/>
</dbReference>
<dbReference type="GO" id="GO:0016747">
    <property type="term" value="F:acyltransferase activity, transferring groups other than amino-acyl groups"/>
    <property type="evidence" value="ECO:0007669"/>
    <property type="project" value="InterPro"/>
</dbReference>
<evidence type="ECO:0000259" key="2">
    <source>
        <dbReference type="Pfam" id="PF01757"/>
    </source>
</evidence>
<evidence type="ECO:0000313" key="3">
    <source>
        <dbReference type="EMBL" id="SFC11454.1"/>
    </source>
</evidence>
<dbReference type="GO" id="GO:0016787">
    <property type="term" value="F:hydrolase activity"/>
    <property type="evidence" value="ECO:0007669"/>
    <property type="project" value="UniProtKB-KW"/>
</dbReference>
<feature type="transmembrane region" description="Helical" evidence="1">
    <location>
        <begin position="82"/>
        <end position="101"/>
    </location>
</feature>